<dbReference type="Gene3D" id="3.20.20.220">
    <property type="match status" value="1"/>
</dbReference>
<dbReference type="EMBL" id="JAKLTQ010000001">
    <property type="protein sequence ID" value="MCG2620935.1"/>
    <property type="molecule type" value="Genomic_DNA"/>
</dbReference>
<comment type="caution">
    <text evidence="2">The sequence shown here is derived from an EMBL/GenBank/DDBJ whole genome shotgun (WGS) entry which is preliminary data.</text>
</comment>
<organism evidence="2 3">
    <name type="scientific">Arthrobacter hankyongi</name>
    <dbReference type="NCBI Taxonomy" id="2904801"/>
    <lineage>
        <taxon>Bacteria</taxon>
        <taxon>Bacillati</taxon>
        <taxon>Actinomycetota</taxon>
        <taxon>Actinomycetes</taxon>
        <taxon>Micrococcales</taxon>
        <taxon>Micrococcaceae</taxon>
        <taxon>Arthrobacter</taxon>
    </lineage>
</organism>
<keyword evidence="3" id="KW-1185">Reference proteome</keyword>
<dbReference type="InterPro" id="IPR029041">
    <property type="entry name" value="FAD-linked_oxidoreductase-like"/>
</dbReference>
<dbReference type="GO" id="GO:0004489">
    <property type="term" value="F:methylenetetrahydrofolate reductase [NAD(P)H] activity"/>
    <property type="evidence" value="ECO:0007669"/>
    <property type="project" value="UniProtKB-EC"/>
</dbReference>
<dbReference type="SUPFAM" id="SSF51730">
    <property type="entry name" value="FAD-linked oxidoreductase"/>
    <property type="match status" value="1"/>
</dbReference>
<name>A0ABS9L2S2_9MICC</name>
<keyword evidence="1 2" id="KW-0560">Oxidoreductase</keyword>
<proteinExistence type="predicted"/>
<reference evidence="2" key="1">
    <citation type="submission" date="2022-01" db="EMBL/GenBank/DDBJ databases">
        <authorList>
            <person name="Jo J.-H."/>
            <person name="Im W.-T."/>
        </authorList>
    </citation>
    <scope>NUCLEOTIDE SEQUENCE</scope>
    <source>
        <strain evidence="2">I2-34</strain>
    </source>
</reference>
<evidence type="ECO:0000313" key="3">
    <source>
        <dbReference type="Proteomes" id="UP001165368"/>
    </source>
</evidence>
<protein>
    <submittedName>
        <fullName evidence="2">Methylenetetrahydrofolate reductase</fullName>
        <ecNumber evidence="2">1.5.1.20</ecNumber>
    </submittedName>
</protein>
<gene>
    <name evidence="2" type="ORF">LVY72_03285</name>
</gene>
<dbReference type="EC" id="1.5.1.20" evidence="2"/>
<evidence type="ECO:0000313" key="2">
    <source>
        <dbReference type="EMBL" id="MCG2620935.1"/>
    </source>
</evidence>
<dbReference type="Proteomes" id="UP001165368">
    <property type="component" value="Unassembled WGS sequence"/>
</dbReference>
<dbReference type="RefSeq" id="WP_237818015.1">
    <property type="nucleotide sequence ID" value="NZ_JAKLTQ010000001.1"/>
</dbReference>
<accession>A0ABS9L2S2</accession>
<evidence type="ECO:0000256" key="1">
    <source>
        <dbReference type="ARBA" id="ARBA00023002"/>
    </source>
</evidence>
<sequence>MAEDERGTLGAGPGQSMRRLLDGFSLEMTGKDVPALEEAAELIPPGTRINITFLGNEDQPLRVAAAAAARRLGFTPVPHISARRLASQQELEQFLDALAAAAAPKDVFAVAGDPAQPLGPYEDSLALIRSGLLGSYGIEHVGISGYPEGHPDISNEMLWRALADKYAALQDLGLESSIITQFGFDADPVLDWLAELRLRGIGAPVRIGVPGPAGIKRLLSYARRFGVASSAGIVHKYGFSLTNLLGTAGPDKYLGDVAERQDRAGHGRVLAHFYTFGGLKPTAEWVRDVRHAG</sequence>